<accession>A0A1T4QQA9</accession>
<dbReference type="Proteomes" id="UP000190888">
    <property type="component" value="Unassembled WGS sequence"/>
</dbReference>
<dbReference type="SUPFAM" id="SSF109854">
    <property type="entry name" value="DinB/YfiT-like putative metalloenzymes"/>
    <property type="match status" value="1"/>
</dbReference>
<feature type="domain" description="DinB-like" evidence="1">
    <location>
        <begin position="32"/>
        <end position="164"/>
    </location>
</feature>
<evidence type="ECO:0000259" key="1">
    <source>
        <dbReference type="Pfam" id="PF12867"/>
    </source>
</evidence>
<name>A0A1T4QQA9_9BACT</name>
<dbReference type="AlphaFoldDB" id="A0A1T4QQA9"/>
<dbReference type="RefSeq" id="WP_078832138.1">
    <property type="nucleotide sequence ID" value="NZ_FUWH01000009.1"/>
</dbReference>
<dbReference type="InterPro" id="IPR024775">
    <property type="entry name" value="DinB-like"/>
</dbReference>
<evidence type="ECO:0000313" key="3">
    <source>
        <dbReference type="Proteomes" id="UP000190888"/>
    </source>
</evidence>
<dbReference type="InterPro" id="IPR034660">
    <property type="entry name" value="DinB/YfiT-like"/>
</dbReference>
<dbReference type="OrthoDB" id="9793216at2"/>
<dbReference type="Pfam" id="PF12867">
    <property type="entry name" value="DinB_2"/>
    <property type="match status" value="1"/>
</dbReference>
<evidence type="ECO:0000313" key="2">
    <source>
        <dbReference type="EMBL" id="SKA05875.1"/>
    </source>
</evidence>
<gene>
    <name evidence="2" type="ORF">SAMN04488132_10932</name>
</gene>
<sequence>MSRPLSTDHAPYFGRYISLVDARDVSEAISNHSAALLTFYENLPEEKADYRYADNKWTLKEVLQHVMDTERIFAYRVLRISRKDNTPNPSFDENSFAENAEASARTFASLKEEFSALRRSTDLFLASLQEHQLAYAGISSDHKTTANALAFMIFGHLLHHKQIIEERYL</sequence>
<dbReference type="STRING" id="413434.SAMN04488132_10932"/>
<dbReference type="Gene3D" id="1.20.120.450">
    <property type="entry name" value="dinb family like domain"/>
    <property type="match status" value="1"/>
</dbReference>
<reference evidence="2 3" key="1">
    <citation type="submission" date="2017-02" db="EMBL/GenBank/DDBJ databases">
        <authorList>
            <person name="Peterson S.W."/>
        </authorList>
    </citation>
    <scope>NUCLEOTIDE SEQUENCE [LARGE SCALE GENOMIC DNA]</scope>
    <source>
        <strain evidence="2 3">DSM 22335</strain>
    </source>
</reference>
<proteinExistence type="predicted"/>
<protein>
    <submittedName>
        <fullName evidence="2">Uncharacterized damage-inducible protein DinB (Forms a four-helix bundle)</fullName>
    </submittedName>
</protein>
<organism evidence="2 3">
    <name type="scientific">Sediminibacterium ginsengisoli</name>
    <dbReference type="NCBI Taxonomy" id="413434"/>
    <lineage>
        <taxon>Bacteria</taxon>
        <taxon>Pseudomonadati</taxon>
        <taxon>Bacteroidota</taxon>
        <taxon>Chitinophagia</taxon>
        <taxon>Chitinophagales</taxon>
        <taxon>Chitinophagaceae</taxon>
        <taxon>Sediminibacterium</taxon>
    </lineage>
</organism>
<dbReference type="EMBL" id="FUWH01000009">
    <property type="protein sequence ID" value="SKA05875.1"/>
    <property type="molecule type" value="Genomic_DNA"/>
</dbReference>
<keyword evidence="3" id="KW-1185">Reference proteome</keyword>